<dbReference type="RefSeq" id="WP_023577342.1">
    <property type="nucleotide sequence ID" value="NZ_CBCSBQ010000006.1"/>
</dbReference>
<gene>
    <name evidence="1" type="ORF">SAMN02927925_01335</name>
</gene>
<dbReference type="eggNOG" id="ENOG5034B2N">
    <property type="taxonomic scope" value="Bacteria"/>
</dbReference>
<dbReference type="AlphaFoldDB" id="A0A1G4VMR1"/>
<dbReference type="Proteomes" id="UP000182124">
    <property type="component" value="Unassembled WGS sequence"/>
</dbReference>
<name>A0A1G4VMR1_9FLAO</name>
<reference evidence="1 2" key="1">
    <citation type="submission" date="2016-10" db="EMBL/GenBank/DDBJ databases">
        <authorList>
            <person name="de Groot N.N."/>
        </authorList>
    </citation>
    <scope>NUCLEOTIDE SEQUENCE [LARGE SCALE GENOMIC DNA]</scope>
    <source>
        <strain evidence="1 2">CGMCC 1.3801</strain>
    </source>
</reference>
<evidence type="ECO:0000313" key="2">
    <source>
        <dbReference type="Proteomes" id="UP000182124"/>
    </source>
</evidence>
<proteinExistence type="predicted"/>
<organism evidence="1 2">
    <name type="scientific">Flavobacterium saliperosum</name>
    <dbReference type="NCBI Taxonomy" id="329186"/>
    <lineage>
        <taxon>Bacteria</taxon>
        <taxon>Pseudomonadati</taxon>
        <taxon>Bacteroidota</taxon>
        <taxon>Flavobacteriia</taxon>
        <taxon>Flavobacteriales</taxon>
        <taxon>Flavobacteriaceae</taxon>
        <taxon>Flavobacterium</taxon>
    </lineage>
</organism>
<dbReference type="EMBL" id="FMTY01000003">
    <property type="protein sequence ID" value="SCX09135.1"/>
    <property type="molecule type" value="Genomic_DNA"/>
</dbReference>
<sequence>MYSLNRITTITDCDTLLAWANKEKSELTLKKINDEYSVQNYGSTSIEIEAILQGVIAEIAAQESVIAILQEGPSKEEAIRKKTRLEYKRFVLTTRKENYGSVALLEKELDLDRINKELTSVETFITDLTAHRGTLQ</sequence>
<accession>A0A1G4VMR1</accession>
<protein>
    <submittedName>
        <fullName evidence="1">Uncharacterized protein</fullName>
    </submittedName>
</protein>
<evidence type="ECO:0000313" key="1">
    <source>
        <dbReference type="EMBL" id="SCX09135.1"/>
    </source>
</evidence>